<accession>A0A212CS92</accession>
<dbReference type="Proteomes" id="UP000242450">
    <property type="component" value="Chromosome 13"/>
</dbReference>
<sequence length="21" mass="2388">MASLYFQLRGRMCRSGLLLDG</sequence>
<comment type="caution">
    <text evidence="1">The sequence shown here is derived from an EMBL/GenBank/DDBJ whole genome shotgun (WGS) entry which is preliminary data.</text>
</comment>
<protein>
    <submittedName>
        <fullName evidence="1">Uncharacterized protein</fullName>
    </submittedName>
</protein>
<gene>
    <name evidence="1" type="ORF">Celaphus_00015521</name>
</gene>
<dbReference type="EMBL" id="MKHE01000013">
    <property type="protein sequence ID" value="OWK08878.1"/>
    <property type="molecule type" value="Genomic_DNA"/>
</dbReference>
<proteinExistence type="predicted"/>
<evidence type="ECO:0000313" key="1">
    <source>
        <dbReference type="EMBL" id="OWK08878.1"/>
    </source>
</evidence>
<dbReference type="AlphaFoldDB" id="A0A212CS92"/>
<evidence type="ECO:0000313" key="2">
    <source>
        <dbReference type="Proteomes" id="UP000242450"/>
    </source>
</evidence>
<keyword evidence="2" id="KW-1185">Reference proteome</keyword>
<reference evidence="1 2" key="1">
    <citation type="journal article" date="2018" name="Mol. Genet. Genomics">
        <title>The red deer Cervus elaphus genome CerEla1.0: sequencing, annotating, genes, and chromosomes.</title>
        <authorList>
            <person name="Bana N.A."/>
            <person name="Nyiri A."/>
            <person name="Nagy J."/>
            <person name="Frank K."/>
            <person name="Nagy T."/>
            <person name="Steger V."/>
            <person name="Schiller M."/>
            <person name="Lakatos P."/>
            <person name="Sugar L."/>
            <person name="Horn P."/>
            <person name="Barta E."/>
            <person name="Orosz L."/>
        </authorList>
    </citation>
    <scope>NUCLEOTIDE SEQUENCE [LARGE SCALE GENOMIC DNA]</scope>
    <source>
        <strain evidence="1">Hungarian</strain>
    </source>
</reference>
<organism evidence="1 2">
    <name type="scientific">Cervus elaphus hippelaphus</name>
    <name type="common">European red deer</name>
    <dbReference type="NCBI Taxonomy" id="46360"/>
    <lineage>
        <taxon>Eukaryota</taxon>
        <taxon>Metazoa</taxon>
        <taxon>Chordata</taxon>
        <taxon>Craniata</taxon>
        <taxon>Vertebrata</taxon>
        <taxon>Euteleostomi</taxon>
        <taxon>Mammalia</taxon>
        <taxon>Eutheria</taxon>
        <taxon>Laurasiatheria</taxon>
        <taxon>Artiodactyla</taxon>
        <taxon>Ruminantia</taxon>
        <taxon>Pecora</taxon>
        <taxon>Cervidae</taxon>
        <taxon>Cervinae</taxon>
        <taxon>Cervus</taxon>
    </lineage>
</organism>
<name>A0A212CS92_CEREH</name>